<gene>
    <name evidence="2" type="ORF">Bfra_011148</name>
</gene>
<dbReference type="RefSeq" id="XP_037188290.1">
    <property type="nucleotide sequence ID" value="XM_037341478.1"/>
</dbReference>
<proteinExistence type="predicted"/>
<name>A0A8H6EEM0_9HELO</name>
<evidence type="ECO:0000313" key="2">
    <source>
        <dbReference type="EMBL" id="KAF5869341.1"/>
    </source>
</evidence>
<reference evidence="2 3" key="1">
    <citation type="journal article" date="2020" name="Phytopathology">
        <title>A high-quality genome resource of Botrytis fragariae, a new and rapidly spreading fungal pathogen causing strawberry gray mold in the U.S.A.</title>
        <authorList>
            <person name="Wu Y."/>
            <person name="Saski C.A."/>
            <person name="Schnabel G."/>
            <person name="Xiao S."/>
            <person name="Hu M."/>
        </authorList>
    </citation>
    <scope>NUCLEOTIDE SEQUENCE [LARGE SCALE GENOMIC DNA]</scope>
    <source>
        <strain evidence="2 3">BVB16</strain>
    </source>
</reference>
<evidence type="ECO:0000256" key="1">
    <source>
        <dbReference type="SAM" id="MobiDB-lite"/>
    </source>
</evidence>
<comment type="caution">
    <text evidence="2">The sequence shown here is derived from an EMBL/GenBank/DDBJ whole genome shotgun (WGS) entry which is preliminary data.</text>
</comment>
<dbReference type="Proteomes" id="UP000531561">
    <property type="component" value="Unassembled WGS sequence"/>
</dbReference>
<dbReference type="EMBL" id="JABFCT010000017">
    <property type="protein sequence ID" value="KAF5869341.1"/>
    <property type="molecule type" value="Genomic_DNA"/>
</dbReference>
<dbReference type="GeneID" id="59265170"/>
<accession>A0A8H6EEM0</accession>
<dbReference type="AlphaFoldDB" id="A0A8H6EEM0"/>
<feature type="region of interest" description="Disordered" evidence="1">
    <location>
        <begin position="96"/>
        <end position="123"/>
    </location>
</feature>
<sequence>MPSFDNSSSETYDAVSQIPIPEMNHDQCDAEKLRIVNRIEHLQQVHAANINSGMDHRSDAIRELEQRIANLRFRFHEVDNQMRALDARDRAVVAQNTGYGSISRDRSSQSPPAPRAPNTSPQR</sequence>
<keyword evidence="3" id="KW-1185">Reference proteome</keyword>
<dbReference type="OrthoDB" id="3542775at2759"/>
<evidence type="ECO:0000313" key="3">
    <source>
        <dbReference type="Proteomes" id="UP000531561"/>
    </source>
</evidence>
<protein>
    <submittedName>
        <fullName evidence="2">Uncharacterized protein</fullName>
    </submittedName>
</protein>
<organism evidence="2 3">
    <name type="scientific">Botrytis fragariae</name>
    <dbReference type="NCBI Taxonomy" id="1964551"/>
    <lineage>
        <taxon>Eukaryota</taxon>
        <taxon>Fungi</taxon>
        <taxon>Dikarya</taxon>
        <taxon>Ascomycota</taxon>
        <taxon>Pezizomycotina</taxon>
        <taxon>Leotiomycetes</taxon>
        <taxon>Helotiales</taxon>
        <taxon>Sclerotiniaceae</taxon>
        <taxon>Botrytis</taxon>
    </lineage>
</organism>